<keyword evidence="3" id="KW-0378">Hydrolase</keyword>
<dbReference type="SMART" id="SM00849">
    <property type="entry name" value="Lactamase_B"/>
    <property type="match status" value="1"/>
</dbReference>
<comment type="caution">
    <text evidence="6">The sequence shown here is derived from an EMBL/GenBank/DDBJ whole genome shotgun (WGS) entry which is preliminary data.</text>
</comment>
<evidence type="ECO:0000256" key="3">
    <source>
        <dbReference type="ARBA" id="ARBA00022801"/>
    </source>
</evidence>
<accession>A0A0F9WF72</accession>
<gene>
    <name evidence="6" type="ORF">LCGC14_0016140</name>
</gene>
<proteinExistence type="inferred from homology"/>
<dbReference type="PANTHER" id="PTHR42978:SF6">
    <property type="entry name" value="QUORUM-QUENCHING LACTONASE YTNP-RELATED"/>
    <property type="match status" value="1"/>
</dbReference>
<evidence type="ECO:0000256" key="1">
    <source>
        <dbReference type="ARBA" id="ARBA00007749"/>
    </source>
</evidence>
<name>A0A0F9WF72_9ZZZZ</name>
<dbReference type="EMBL" id="LAZR01000003">
    <property type="protein sequence ID" value="KKO11138.1"/>
    <property type="molecule type" value="Genomic_DNA"/>
</dbReference>
<keyword evidence="4" id="KW-0862">Zinc</keyword>
<dbReference type="InterPro" id="IPR001279">
    <property type="entry name" value="Metallo-B-lactamas"/>
</dbReference>
<evidence type="ECO:0000259" key="5">
    <source>
        <dbReference type="SMART" id="SM00849"/>
    </source>
</evidence>
<dbReference type="InterPro" id="IPR051013">
    <property type="entry name" value="MBL_superfamily_lactonases"/>
</dbReference>
<dbReference type="PANTHER" id="PTHR42978">
    <property type="entry name" value="QUORUM-QUENCHING LACTONASE YTNP-RELATED-RELATED"/>
    <property type="match status" value="1"/>
</dbReference>
<dbReference type="GO" id="GO:0046872">
    <property type="term" value="F:metal ion binding"/>
    <property type="evidence" value="ECO:0007669"/>
    <property type="project" value="UniProtKB-KW"/>
</dbReference>
<evidence type="ECO:0000256" key="2">
    <source>
        <dbReference type="ARBA" id="ARBA00022723"/>
    </source>
</evidence>
<dbReference type="AlphaFoldDB" id="A0A0F9WF72"/>
<protein>
    <recommendedName>
        <fullName evidence="5">Metallo-beta-lactamase domain-containing protein</fullName>
    </recommendedName>
</protein>
<dbReference type="Gene3D" id="3.60.15.10">
    <property type="entry name" value="Ribonuclease Z/Hydroxyacylglutathione hydrolase-like"/>
    <property type="match status" value="1"/>
</dbReference>
<dbReference type="Pfam" id="PF00753">
    <property type="entry name" value="Lactamase_B"/>
    <property type="match status" value="1"/>
</dbReference>
<dbReference type="GO" id="GO:0016787">
    <property type="term" value="F:hydrolase activity"/>
    <property type="evidence" value="ECO:0007669"/>
    <property type="project" value="UniProtKB-KW"/>
</dbReference>
<evidence type="ECO:0000256" key="4">
    <source>
        <dbReference type="ARBA" id="ARBA00022833"/>
    </source>
</evidence>
<evidence type="ECO:0000313" key="6">
    <source>
        <dbReference type="EMBL" id="KKO11138.1"/>
    </source>
</evidence>
<dbReference type="InterPro" id="IPR036866">
    <property type="entry name" value="RibonucZ/Hydroxyglut_hydro"/>
</dbReference>
<dbReference type="CDD" id="cd16281">
    <property type="entry name" value="metallo-hydrolase-like_MBL-fold"/>
    <property type="match status" value="1"/>
</dbReference>
<feature type="domain" description="Metallo-beta-lactamase" evidence="5">
    <location>
        <begin position="47"/>
        <end position="255"/>
    </location>
</feature>
<dbReference type="SUPFAM" id="SSF56281">
    <property type="entry name" value="Metallo-hydrolase/oxidoreductase"/>
    <property type="match status" value="1"/>
</dbReference>
<keyword evidence="2" id="KW-0479">Metal-binding</keyword>
<reference evidence="6" key="1">
    <citation type="journal article" date="2015" name="Nature">
        <title>Complex archaea that bridge the gap between prokaryotes and eukaryotes.</title>
        <authorList>
            <person name="Spang A."/>
            <person name="Saw J.H."/>
            <person name="Jorgensen S.L."/>
            <person name="Zaremba-Niedzwiedzka K."/>
            <person name="Martijn J."/>
            <person name="Lind A.E."/>
            <person name="van Eijk R."/>
            <person name="Schleper C."/>
            <person name="Guy L."/>
            <person name="Ettema T.J."/>
        </authorList>
    </citation>
    <scope>NUCLEOTIDE SEQUENCE</scope>
</reference>
<organism evidence="6">
    <name type="scientific">marine sediment metagenome</name>
    <dbReference type="NCBI Taxonomy" id="412755"/>
    <lineage>
        <taxon>unclassified sequences</taxon>
        <taxon>metagenomes</taxon>
        <taxon>ecological metagenomes</taxon>
    </lineage>
</organism>
<comment type="similarity">
    <text evidence="1">Belongs to the metallo-beta-lactamase superfamily.</text>
</comment>
<sequence length="280" mass="30421">MTFGEMDIRLLDDGTFKLDGGAMFGIVPKPLWEKITPPDEANRIPLRTGVLLVRHQGGNILVDTGMGTKLSPKLRSIYGLGPSLLLGALAEAGLTPDDIDIVVFTHLHIDHAGGATRLDDSGKATPAFPRAEHVIQTAEWQAAVNPNERTRGSYVPDDFVPLQDNGLVRLVDGDCDLTDGVKLVQTGGHTDGHQIVVLDSGGRKAAFLGDLIPTVSHLKLPYMMAYDLYPMDLVARKKALIETALAENWLLIWQHDPNIEMGHLRRQGDDVLVEAGSSLD</sequence>